<organism evidence="8">
    <name type="scientific">Picea sitchensis</name>
    <name type="common">Sitka spruce</name>
    <name type="synonym">Pinus sitchensis</name>
    <dbReference type="NCBI Taxonomy" id="3332"/>
    <lineage>
        <taxon>Eukaryota</taxon>
        <taxon>Viridiplantae</taxon>
        <taxon>Streptophyta</taxon>
        <taxon>Embryophyta</taxon>
        <taxon>Tracheophyta</taxon>
        <taxon>Spermatophyta</taxon>
        <taxon>Pinopsida</taxon>
        <taxon>Pinidae</taxon>
        <taxon>Conifers I</taxon>
        <taxon>Pinales</taxon>
        <taxon>Pinaceae</taxon>
        <taxon>Picea</taxon>
    </lineage>
</organism>
<evidence type="ECO:0000256" key="4">
    <source>
        <dbReference type="ARBA" id="ARBA00023242"/>
    </source>
</evidence>
<protein>
    <recommendedName>
        <fullName evidence="9">RWP-RK domain-containing protein</fullName>
    </recommendedName>
</protein>
<reference evidence="8" key="1">
    <citation type="submission" date="2010-04" db="EMBL/GenBank/DDBJ databases">
        <authorList>
            <person name="Reid K.E."/>
            <person name="Liao N."/>
            <person name="Chan S."/>
            <person name="Docking R."/>
            <person name="Taylor G."/>
            <person name="Moore R."/>
            <person name="Mayo M."/>
            <person name="Munro S."/>
            <person name="King J."/>
            <person name="Yanchuk A."/>
            <person name="Holt R."/>
            <person name="Jones S."/>
            <person name="Marra M."/>
            <person name="Ritland C.E."/>
            <person name="Ritland K."/>
            <person name="Bohlmann J."/>
        </authorList>
    </citation>
    <scope>NUCLEOTIDE SEQUENCE</scope>
    <source>
        <tissue evidence="8">Buds collected with no treatment. Collection October 2007</tissue>
    </source>
</reference>
<dbReference type="InterPro" id="IPR003035">
    <property type="entry name" value="RWP-RK_dom"/>
</dbReference>
<dbReference type="InterPro" id="IPR055081">
    <property type="entry name" value="NLP1-9_GAF"/>
</dbReference>
<keyword evidence="4" id="KW-0539">Nucleus</keyword>
<evidence type="ECO:0000256" key="2">
    <source>
        <dbReference type="ARBA" id="ARBA00023125"/>
    </source>
</evidence>
<dbReference type="GO" id="GO:0003677">
    <property type="term" value="F:DNA binding"/>
    <property type="evidence" value="ECO:0007669"/>
    <property type="project" value="UniProtKB-KW"/>
</dbReference>
<evidence type="ECO:0000256" key="5">
    <source>
        <dbReference type="SAM" id="MobiDB-lite"/>
    </source>
</evidence>
<name>D5A7X9_PICSI</name>
<feature type="domain" description="RWP-RK" evidence="6">
    <location>
        <begin position="277"/>
        <end position="358"/>
    </location>
</feature>
<dbReference type="InterPro" id="IPR045012">
    <property type="entry name" value="NLP"/>
</dbReference>
<dbReference type="Gene3D" id="3.10.20.90">
    <property type="entry name" value="Phosphatidylinositol 3-kinase Catalytic Subunit, Chain A, domain 1"/>
    <property type="match status" value="1"/>
</dbReference>
<dbReference type="Pfam" id="PF00564">
    <property type="entry name" value="PB1"/>
    <property type="match status" value="1"/>
</dbReference>
<dbReference type="PANTHER" id="PTHR32002">
    <property type="entry name" value="PROTEIN NLP8"/>
    <property type="match status" value="1"/>
</dbReference>
<feature type="region of interest" description="Disordered" evidence="5">
    <location>
        <begin position="493"/>
        <end position="519"/>
    </location>
</feature>
<evidence type="ECO:0000259" key="7">
    <source>
        <dbReference type="PROSITE" id="PS51745"/>
    </source>
</evidence>
<evidence type="ECO:0000313" key="8">
    <source>
        <dbReference type="EMBL" id="ADE75648.1"/>
    </source>
</evidence>
<dbReference type="GO" id="GO:0003700">
    <property type="term" value="F:DNA-binding transcription factor activity"/>
    <property type="evidence" value="ECO:0007669"/>
    <property type="project" value="InterPro"/>
</dbReference>
<dbReference type="Pfam" id="PF22922">
    <property type="entry name" value="GAF_NLP"/>
    <property type="match status" value="1"/>
</dbReference>
<feature type="compositionally biased region" description="Polar residues" evidence="5">
    <location>
        <begin position="496"/>
        <end position="519"/>
    </location>
</feature>
<keyword evidence="1" id="KW-0805">Transcription regulation</keyword>
<dbReference type="PANTHER" id="PTHR32002:SF35">
    <property type="entry name" value="PROTEIN NLP6"/>
    <property type="match status" value="1"/>
</dbReference>
<accession>D5A7X9</accession>
<dbReference type="InterPro" id="IPR000270">
    <property type="entry name" value="PB1_dom"/>
</dbReference>
<dbReference type="AlphaFoldDB" id="D5A7X9"/>
<evidence type="ECO:0000256" key="3">
    <source>
        <dbReference type="ARBA" id="ARBA00023163"/>
    </source>
</evidence>
<dbReference type="EMBL" id="BT122259">
    <property type="protein sequence ID" value="ADE75648.1"/>
    <property type="molecule type" value="mRNA"/>
</dbReference>
<evidence type="ECO:0000256" key="1">
    <source>
        <dbReference type="ARBA" id="ARBA00023015"/>
    </source>
</evidence>
<keyword evidence="3" id="KW-0804">Transcription</keyword>
<evidence type="ECO:0008006" key="9">
    <source>
        <dbReference type="Google" id="ProtNLM"/>
    </source>
</evidence>
<evidence type="ECO:0000259" key="6">
    <source>
        <dbReference type="PROSITE" id="PS51519"/>
    </source>
</evidence>
<dbReference type="Pfam" id="PF02042">
    <property type="entry name" value="RWP-RK"/>
    <property type="match status" value="1"/>
</dbReference>
<proteinExistence type="evidence at transcript level"/>
<dbReference type="SUPFAM" id="SSF54277">
    <property type="entry name" value="CAD &amp; PB1 domains"/>
    <property type="match status" value="1"/>
</dbReference>
<dbReference type="InterPro" id="IPR053793">
    <property type="entry name" value="PB1-like"/>
</dbReference>
<dbReference type="PROSITE" id="PS51519">
    <property type="entry name" value="RWP_RK"/>
    <property type="match status" value="1"/>
</dbReference>
<feature type="domain" description="PB1" evidence="7">
    <location>
        <begin position="657"/>
        <end position="731"/>
    </location>
</feature>
<keyword evidence="2" id="KW-0238">DNA-binding</keyword>
<dbReference type="SMART" id="SM00666">
    <property type="entry name" value="PB1"/>
    <property type="match status" value="1"/>
</dbReference>
<sequence length="753" mass="83015">MGQVCMSTIDSAFYVIDAHMWGFRDACTEHHLQKGQGLPGKAFASNQPSFSNDISSFSKTEYPLVHYARLFNLAAAVAIRLRSTHTGNDDYILEFFLPTDCKDSQNLQMLLKSVSVTMRHVCQSLRMLTDKELEDEKLLEVSKEFESFDCQNEFPEDVQWTNCNNISRISPELQISPGAEFVQCQERKQIVRQDSFQQALQAGSEGDQNEIQMVQHPITSLPFVSCQKQQPELEGSNLSDLKHHRHESAQINKEISAVLANDDILCSGSLQEHTNIRKGLEKKRGKMEKTISLEVLQQYFAGSLKDAAKNIGVCPTTLKRICRQHGISRWPSRKINKVNRSLKKLQGVIESVKGVGAFKIGNLSTGLVSAATVPNTSSVHGKSSPAVVQGAANHDLDMVPPPSNEEVIGIKTSLPGKDCIMPEDFSSSQCQVIATLGTSLSSRLQSIKPGSTHIFQETYSVGHAVHVKDVTLDENTNGNLHRVENGHVSYVHGATNGISESRNSESPQESIRTPSSQASHPDLCQIYLNSIEDHAGPPTITAFSRPPASQCHGGGENLMSQLEFINNGETSLHKRQATSSILKNTHSETAVNCKRKKLPVESSSDQKPTDFSGQGECLAEAIQSNSRNLSPQHRCDSRILNLAGLQRDRIIQEGNKSTIFKVTYKQDTVRFRLPLNAGVSELHDEVTKRFKLEAGTFDLKYLDDDHEWVLLACDADLQECIGILNLSGGKAIKLVVYDMSSNVGSSCESSGEL</sequence>
<dbReference type="PROSITE" id="PS51745">
    <property type="entry name" value="PB1"/>
    <property type="match status" value="1"/>
</dbReference>